<dbReference type="Proteomes" id="UP000054248">
    <property type="component" value="Unassembled WGS sequence"/>
</dbReference>
<dbReference type="PANTHER" id="PTHR34815:SF2">
    <property type="entry name" value="N-ACETYLTRANSFERASE DOMAIN-CONTAINING PROTEIN"/>
    <property type="match status" value="1"/>
</dbReference>
<reference evidence="2 3" key="1">
    <citation type="submission" date="2014-04" db="EMBL/GenBank/DDBJ databases">
        <authorList>
            <consortium name="DOE Joint Genome Institute"/>
            <person name="Kuo A."/>
            <person name="Girlanda M."/>
            <person name="Perotto S."/>
            <person name="Kohler A."/>
            <person name="Nagy L.G."/>
            <person name="Floudas D."/>
            <person name="Copeland A."/>
            <person name="Barry K.W."/>
            <person name="Cichocki N."/>
            <person name="Veneault-Fourrey C."/>
            <person name="LaButti K."/>
            <person name="Lindquist E.A."/>
            <person name="Lipzen A."/>
            <person name="Lundell T."/>
            <person name="Morin E."/>
            <person name="Murat C."/>
            <person name="Sun H."/>
            <person name="Tunlid A."/>
            <person name="Henrissat B."/>
            <person name="Grigoriev I.V."/>
            <person name="Hibbett D.S."/>
            <person name="Martin F."/>
            <person name="Nordberg H.P."/>
            <person name="Cantor M.N."/>
            <person name="Hua S.X."/>
        </authorList>
    </citation>
    <scope>NUCLEOTIDE SEQUENCE [LARGE SCALE GENOMIC DNA]</scope>
    <source>
        <strain evidence="2 3">MUT 4182</strain>
    </source>
</reference>
<organism evidence="2 3">
    <name type="scientific">Tulasnella calospora MUT 4182</name>
    <dbReference type="NCBI Taxonomy" id="1051891"/>
    <lineage>
        <taxon>Eukaryota</taxon>
        <taxon>Fungi</taxon>
        <taxon>Dikarya</taxon>
        <taxon>Basidiomycota</taxon>
        <taxon>Agaricomycotina</taxon>
        <taxon>Agaricomycetes</taxon>
        <taxon>Cantharellales</taxon>
        <taxon>Tulasnellaceae</taxon>
        <taxon>Tulasnella</taxon>
    </lineage>
</organism>
<accession>A0A0C3QNC2</accession>
<dbReference type="PROSITE" id="PS51186">
    <property type="entry name" value="GNAT"/>
    <property type="match status" value="1"/>
</dbReference>
<dbReference type="OrthoDB" id="2020070at2759"/>
<feature type="domain" description="N-acetyltransferase" evidence="1">
    <location>
        <begin position="9"/>
        <end position="192"/>
    </location>
</feature>
<dbReference type="PANTHER" id="PTHR34815">
    <property type="entry name" value="LYSINE ACETYLTRANSFERASE"/>
    <property type="match status" value="1"/>
</dbReference>
<dbReference type="GO" id="GO:0016747">
    <property type="term" value="F:acyltransferase activity, transferring groups other than amino-acyl groups"/>
    <property type="evidence" value="ECO:0007669"/>
    <property type="project" value="InterPro"/>
</dbReference>
<dbReference type="EMBL" id="KN822942">
    <property type="protein sequence ID" value="KIO34685.1"/>
    <property type="molecule type" value="Genomic_DNA"/>
</dbReference>
<protein>
    <recommendedName>
        <fullName evidence="1">N-acetyltransferase domain-containing protein</fullName>
    </recommendedName>
</protein>
<dbReference type="InterPro" id="IPR053013">
    <property type="entry name" value="LAT"/>
</dbReference>
<dbReference type="Pfam" id="PF22998">
    <property type="entry name" value="GNAT_LYC1-like"/>
    <property type="match status" value="1"/>
</dbReference>
<evidence type="ECO:0000259" key="1">
    <source>
        <dbReference type="PROSITE" id="PS51186"/>
    </source>
</evidence>
<reference evidence="3" key="2">
    <citation type="submission" date="2015-01" db="EMBL/GenBank/DDBJ databases">
        <title>Evolutionary Origins and Diversification of the Mycorrhizal Mutualists.</title>
        <authorList>
            <consortium name="DOE Joint Genome Institute"/>
            <consortium name="Mycorrhizal Genomics Consortium"/>
            <person name="Kohler A."/>
            <person name="Kuo A."/>
            <person name="Nagy L.G."/>
            <person name="Floudas D."/>
            <person name="Copeland A."/>
            <person name="Barry K.W."/>
            <person name="Cichocki N."/>
            <person name="Veneault-Fourrey C."/>
            <person name="LaButti K."/>
            <person name="Lindquist E.A."/>
            <person name="Lipzen A."/>
            <person name="Lundell T."/>
            <person name="Morin E."/>
            <person name="Murat C."/>
            <person name="Riley R."/>
            <person name="Ohm R."/>
            <person name="Sun H."/>
            <person name="Tunlid A."/>
            <person name="Henrissat B."/>
            <person name="Grigoriev I.V."/>
            <person name="Hibbett D.S."/>
            <person name="Martin F."/>
        </authorList>
    </citation>
    <scope>NUCLEOTIDE SEQUENCE [LARGE SCALE GENOMIC DNA]</scope>
    <source>
        <strain evidence="3">MUT 4182</strain>
    </source>
</reference>
<evidence type="ECO:0000313" key="3">
    <source>
        <dbReference type="Proteomes" id="UP000054248"/>
    </source>
</evidence>
<name>A0A0C3QNC2_9AGAM</name>
<proteinExistence type="predicted"/>
<dbReference type="InterPro" id="IPR016181">
    <property type="entry name" value="Acyl_CoA_acyltransferase"/>
</dbReference>
<dbReference type="Gene3D" id="3.40.630.30">
    <property type="match status" value="1"/>
</dbReference>
<evidence type="ECO:0000313" key="2">
    <source>
        <dbReference type="EMBL" id="KIO34685.1"/>
    </source>
</evidence>
<sequence>MVTVPLSKLTIKQATPSQVEQSRRQTWIEWNRGRSVEEYLRQNAELDKCSFSTSDRFFTWVLVPRDEPDTLAFLSSCKTYRRNIIVKHDLGVKETAGYGIASVFTPPDFRGQGYGSHMMRLLHWVLAPHELLPRFPQETWGPPPSQALGDAAVSVLYSDVGGFYERCGPTPETPGWIPTAQRSTVWPVRTDNVVFRPTSVRWLDEDSLTPLLHQDDRLVTNELALSSNTEPRFTFLPGDDQVEFQIKRYLLSLGDSEIQSPKSFGVSVPEPSPQVVDSKFVGEEEPGKSKLAFAVWTFELRPQPSRLIICRLRATPESFPPILDAALSEARKVGVQIVEVWNLPSEFEKVVDQTGGKTFEREDHWPCMAWYGVDDKLESMNWKQTVKWENSEK</sequence>
<gene>
    <name evidence="2" type="ORF">M407DRAFT_16647</name>
</gene>
<dbReference type="AlphaFoldDB" id="A0A0C3QNC2"/>
<dbReference type="SUPFAM" id="SSF55729">
    <property type="entry name" value="Acyl-CoA N-acyltransferases (Nat)"/>
    <property type="match status" value="2"/>
</dbReference>
<dbReference type="InterPro" id="IPR000182">
    <property type="entry name" value="GNAT_dom"/>
</dbReference>
<dbReference type="CDD" id="cd04301">
    <property type="entry name" value="NAT_SF"/>
    <property type="match status" value="1"/>
</dbReference>
<dbReference type="HOGENOM" id="CLU_038171_2_0_1"/>
<keyword evidence="3" id="KW-1185">Reference proteome</keyword>
<dbReference type="STRING" id="1051891.A0A0C3QNC2"/>
<dbReference type="InterPro" id="IPR055100">
    <property type="entry name" value="GNAT_LYC1-like"/>
</dbReference>